<name>A0A926HSQ7_9FIRM</name>
<gene>
    <name evidence="3" type="ORF">IAG03_06515</name>
</gene>
<dbReference type="SUPFAM" id="SSF47413">
    <property type="entry name" value="lambda repressor-like DNA-binding domains"/>
    <property type="match status" value="1"/>
</dbReference>
<proteinExistence type="predicted"/>
<comment type="caution">
    <text evidence="3">The sequence shown here is derived from an EMBL/GenBank/DDBJ whole genome shotgun (WGS) entry which is preliminary data.</text>
</comment>
<dbReference type="InterPro" id="IPR010982">
    <property type="entry name" value="Lambda_DNA-bd_dom_sf"/>
</dbReference>
<dbReference type="GO" id="GO:0003677">
    <property type="term" value="F:DNA binding"/>
    <property type="evidence" value="ECO:0007669"/>
    <property type="project" value="UniProtKB-KW"/>
</dbReference>
<accession>A0A926HSQ7</accession>
<dbReference type="Gene3D" id="1.10.260.40">
    <property type="entry name" value="lambda repressor-like DNA-binding domains"/>
    <property type="match status" value="1"/>
</dbReference>
<protein>
    <submittedName>
        <fullName evidence="3">Helix-turn-helix transcriptional regulator</fullName>
    </submittedName>
</protein>
<dbReference type="Pfam" id="PF01381">
    <property type="entry name" value="HTH_3"/>
    <property type="match status" value="1"/>
</dbReference>
<dbReference type="PANTHER" id="PTHR46558:SF4">
    <property type="entry name" value="DNA-BIDING PHAGE PROTEIN"/>
    <property type="match status" value="1"/>
</dbReference>
<dbReference type="CDD" id="cd00093">
    <property type="entry name" value="HTH_XRE"/>
    <property type="match status" value="1"/>
</dbReference>
<dbReference type="Proteomes" id="UP000651482">
    <property type="component" value="Unassembled WGS sequence"/>
</dbReference>
<dbReference type="InterPro" id="IPR001387">
    <property type="entry name" value="Cro/C1-type_HTH"/>
</dbReference>
<dbReference type="SMART" id="SM00530">
    <property type="entry name" value="HTH_XRE"/>
    <property type="match status" value="1"/>
</dbReference>
<evidence type="ECO:0000256" key="1">
    <source>
        <dbReference type="ARBA" id="ARBA00023125"/>
    </source>
</evidence>
<dbReference type="EMBL" id="JACRSN010000008">
    <property type="protein sequence ID" value="MBC8533661.1"/>
    <property type="molecule type" value="Genomic_DNA"/>
</dbReference>
<evidence type="ECO:0000259" key="2">
    <source>
        <dbReference type="PROSITE" id="PS50943"/>
    </source>
</evidence>
<organism evidence="3 4">
    <name type="scientific">Yeguia hominis</name>
    <dbReference type="NCBI Taxonomy" id="2763662"/>
    <lineage>
        <taxon>Bacteria</taxon>
        <taxon>Bacillati</taxon>
        <taxon>Bacillota</taxon>
        <taxon>Clostridia</taxon>
        <taxon>Eubacteriales</taxon>
        <taxon>Yeguiaceae</taxon>
        <taxon>Yeguia</taxon>
    </lineage>
</organism>
<dbReference type="AlphaFoldDB" id="A0A926HSQ7"/>
<dbReference type="PANTHER" id="PTHR46558">
    <property type="entry name" value="TRACRIPTIONAL REGULATORY PROTEIN-RELATED-RELATED"/>
    <property type="match status" value="1"/>
</dbReference>
<reference evidence="3" key="1">
    <citation type="submission" date="2020-08" db="EMBL/GenBank/DDBJ databases">
        <title>Genome public.</title>
        <authorList>
            <person name="Liu C."/>
            <person name="Sun Q."/>
        </authorList>
    </citation>
    <scope>NUCLEOTIDE SEQUENCE</scope>
    <source>
        <strain evidence="3">NSJ-40</strain>
    </source>
</reference>
<keyword evidence="1" id="KW-0238">DNA-binding</keyword>
<sequence>MLGCIIKAARENAGITIEALANKVDITERYLYRIENEGKKPSFDVLHKLVRELNISADSIFYPEKPSKDSEVENLLRMLSACDERSLEVVKATAKALIDTAPEK</sequence>
<dbReference type="PROSITE" id="PS50943">
    <property type="entry name" value="HTH_CROC1"/>
    <property type="match status" value="1"/>
</dbReference>
<feature type="domain" description="HTH cro/C1-type" evidence="2">
    <location>
        <begin position="6"/>
        <end position="60"/>
    </location>
</feature>
<keyword evidence="4" id="KW-1185">Reference proteome</keyword>
<evidence type="ECO:0000313" key="3">
    <source>
        <dbReference type="EMBL" id="MBC8533661.1"/>
    </source>
</evidence>
<evidence type="ECO:0000313" key="4">
    <source>
        <dbReference type="Proteomes" id="UP000651482"/>
    </source>
</evidence>